<dbReference type="AlphaFoldDB" id="A0A5N5HDH3"/>
<comment type="similarity">
    <text evidence="3">Belongs to the protein-tyrosine phosphatase family. Atypical dual-specificity phosphatase Siw14-like subfamily.</text>
</comment>
<dbReference type="InterPro" id="IPR020428">
    <property type="entry name" value="PFA-DSPs"/>
</dbReference>
<dbReference type="GO" id="GO:0016791">
    <property type="term" value="F:phosphatase activity"/>
    <property type="evidence" value="ECO:0007669"/>
    <property type="project" value="InterPro"/>
</dbReference>
<evidence type="ECO:0000256" key="4">
    <source>
        <dbReference type="ARBA" id="ARBA00047342"/>
    </source>
</evidence>
<dbReference type="PRINTS" id="PR01911">
    <property type="entry name" value="PFDSPHPHTASE"/>
</dbReference>
<comment type="catalytic activity">
    <reaction evidence="5">
        <text>3,5-bis(diphospho)-1D-myo-inositol 1,2,4,6-tetrakisphosphate + H2O = 3-diphospho-1D-myo-inositol 1,2,4,5,6-pentakisphosphate + phosphate + 2 H(+)</text>
        <dbReference type="Rhea" id="RHEA:56312"/>
        <dbReference type="ChEBI" id="CHEBI:15377"/>
        <dbReference type="ChEBI" id="CHEBI:15378"/>
        <dbReference type="ChEBI" id="CHEBI:43474"/>
        <dbReference type="ChEBI" id="CHEBI:140372"/>
        <dbReference type="ChEBI" id="CHEBI:140374"/>
        <dbReference type="EC" id="3.6.1.52"/>
    </reaction>
    <physiologicalReaction direction="left-to-right" evidence="5">
        <dbReference type="Rhea" id="RHEA:56313"/>
    </physiologicalReaction>
</comment>
<dbReference type="PANTHER" id="PTHR31126:SF46">
    <property type="entry name" value="TYROSINE-PROTEIN PHOSPHATASE DSP5"/>
    <property type="match status" value="1"/>
</dbReference>
<dbReference type="EMBL" id="SMOL01000160">
    <property type="protein sequence ID" value="KAB2624192.1"/>
    <property type="molecule type" value="Genomic_DNA"/>
</dbReference>
<reference evidence="9 10" key="1">
    <citation type="submission" date="2019-09" db="EMBL/GenBank/DDBJ databases">
        <authorList>
            <person name="Ou C."/>
        </authorList>
    </citation>
    <scope>NUCLEOTIDE SEQUENCE [LARGE SCALE GENOMIC DNA]</scope>
    <source>
        <strain evidence="9">S2</strain>
        <tissue evidence="9">Leaf</tissue>
    </source>
</reference>
<dbReference type="EC" id="3.6.1.52" evidence="1"/>
<dbReference type="GO" id="GO:0052847">
    <property type="term" value="F:inositol-1,5-bisdiphosphate-2,3,4,6-tetrakisphosphate 5-diphosphatase activity"/>
    <property type="evidence" value="ECO:0007669"/>
    <property type="project" value="UniProtKB-ARBA"/>
</dbReference>
<evidence type="ECO:0000256" key="2">
    <source>
        <dbReference type="ARBA" id="ARBA00022801"/>
    </source>
</evidence>
<keyword evidence="2" id="KW-0378">Hydrolase</keyword>
<dbReference type="InterPro" id="IPR004861">
    <property type="entry name" value="Siw14-like"/>
</dbReference>
<comment type="catalytic activity">
    <reaction evidence="4">
        <text>5-diphospho-1D-myo-inositol 1,2,3,4,6-pentakisphosphate + H2O = 1D-myo-inositol hexakisphosphate + phosphate + H(+)</text>
        <dbReference type="Rhea" id="RHEA:22384"/>
        <dbReference type="ChEBI" id="CHEBI:15377"/>
        <dbReference type="ChEBI" id="CHEBI:15378"/>
        <dbReference type="ChEBI" id="CHEBI:43474"/>
        <dbReference type="ChEBI" id="CHEBI:58130"/>
        <dbReference type="ChEBI" id="CHEBI:58628"/>
        <dbReference type="EC" id="3.6.1.52"/>
    </reaction>
    <physiologicalReaction direction="left-to-right" evidence="4">
        <dbReference type="Rhea" id="RHEA:22385"/>
    </physiologicalReaction>
</comment>
<dbReference type="Proteomes" id="UP000327157">
    <property type="component" value="Chromosome 16"/>
</dbReference>
<evidence type="ECO:0000259" key="8">
    <source>
        <dbReference type="PROSITE" id="PS50054"/>
    </source>
</evidence>
<evidence type="ECO:0000313" key="9">
    <source>
        <dbReference type="EMBL" id="KAB2624192.1"/>
    </source>
</evidence>
<dbReference type="PROSITE" id="PS00383">
    <property type="entry name" value="TYR_PHOSPHATASE_1"/>
    <property type="match status" value="1"/>
</dbReference>
<dbReference type="Gene3D" id="3.90.190.10">
    <property type="entry name" value="Protein tyrosine phosphatase superfamily"/>
    <property type="match status" value="1"/>
</dbReference>
<evidence type="ECO:0000256" key="5">
    <source>
        <dbReference type="ARBA" id="ARBA00047562"/>
    </source>
</evidence>
<sequence length="197" mass="22428">MTMTNIDNVLEPPINFSMVDEGVFRSGFPQPSNFPFLQSLQLRSIIYLCPEPYPEESLEFLRSQGIRLFQFGIEGKKERSTSPLIPAETISEALKVLVDVENHPVLIHCKRGKHRTGCLVGCLRKFQNWCLSSALEEYQRFAGEKSRRTDLRFIETFDVLGLKGDAFRAFSAIIIKLMLPERGGCCKNKSCKPINPR</sequence>
<evidence type="ECO:0000256" key="7">
    <source>
        <dbReference type="ARBA" id="ARBA00048424"/>
    </source>
</evidence>
<accession>A0A5N5HDH3</accession>
<dbReference type="GO" id="GO:0052845">
    <property type="term" value="F:inositol-5-diphosphate-1,2,3,4,6-pentakisphosphate diphosphatase activity"/>
    <property type="evidence" value="ECO:0007669"/>
    <property type="project" value="UniProtKB-ARBA"/>
</dbReference>
<dbReference type="InterPro" id="IPR016130">
    <property type="entry name" value="Tyr_Pase_AS"/>
</dbReference>
<comment type="catalytic activity">
    <reaction evidence="7">
        <text>6-diphospho-1D-myo-inositol pentakisphosphate + H2O = 1D-myo-inositol hexakisphosphate + phosphate + H(+)</text>
        <dbReference type="Rhea" id="RHEA:79703"/>
        <dbReference type="ChEBI" id="CHEBI:15377"/>
        <dbReference type="ChEBI" id="CHEBI:15378"/>
        <dbReference type="ChEBI" id="CHEBI:43474"/>
        <dbReference type="ChEBI" id="CHEBI:58130"/>
        <dbReference type="ChEBI" id="CHEBI:230534"/>
        <dbReference type="EC" id="3.6.1.52"/>
    </reaction>
    <physiologicalReaction direction="left-to-right" evidence="7">
        <dbReference type="Rhea" id="RHEA:79704"/>
    </physiologicalReaction>
</comment>
<reference evidence="9 10" key="3">
    <citation type="submission" date="2019-11" db="EMBL/GenBank/DDBJ databases">
        <title>A de novo genome assembly of a pear dwarfing rootstock.</title>
        <authorList>
            <person name="Wang F."/>
            <person name="Wang J."/>
            <person name="Li S."/>
            <person name="Zhang Y."/>
            <person name="Fang M."/>
            <person name="Ma L."/>
            <person name="Zhao Y."/>
            <person name="Jiang S."/>
        </authorList>
    </citation>
    <scope>NUCLEOTIDE SEQUENCE [LARGE SCALE GENOMIC DNA]</scope>
    <source>
        <strain evidence="9">S2</strain>
        <tissue evidence="9">Leaf</tissue>
    </source>
</reference>
<comment type="caution">
    <text evidence="9">The sequence shown here is derived from an EMBL/GenBank/DDBJ whole genome shotgun (WGS) entry which is preliminary data.</text>
</comment>
<evidence type="ECO:0000256" key="3">
    <source>
        <dbReference type="ARBA" id="ARBA00044949"/>
    </source>
</evidence>
<dbReference type="FunFam" id="3.90.190.10:FF:000024">
    <property type="entry name" value="probable tyrosine-protein phosphatase At1g05000"/>
    <property type="match status" value="1"/>
</dbReference>
<gene>
    <name evidence="9" type="ORF">D8674_015852</name>
</gene>
<dbReference type="GO" id="GO:0005737">
    <property type="term" value="C:cytoplasm"/>
    <property type="evidence" value="ECO:0007669"/>
    <property type="project" value="TreeGrafter"/>
</dbReference>
<name>A0A5N5HDH3_9ROSA</name>
<evidence type="ECO:0000256" key="6">
    <source>
        <dbReference type="ARBA" id="ARBA00047927"/>
    </source>
</evidence>
<dbReference type="InterPro" id="IPR029021">
    <property type="entry name" value="Prot-tyrosine_phosphatase-like"/>
</dbReference>
<proteinExistence type="inferred from homology"/>
<dbReference type="PANTHER" id="PTHR31126">
    <property type="entry name" value="TYROSINE-PROTEIN PHOSPHATASE"/>
    <property type="match status" value="1"/>
</dbReference>
<dbReference type="SUPFAM" id="SSF52799">
    <property type="entry name" value="(Phosphotyrosine protein) phosphatases II"/>
    <property type="match status" value="1"/>
</dbReference>
<evidence type="ECO:0000256" key="1">
    <source>
        <dbReference type="ARBA" id="ARBA00012527"/>
    </source>
</evidence>
<evidence type="ECO:0000313" key="10">
    <source>
        <dbReference type="Proteomes" id="UP000327157"/>
    </source>
</evidence>
<organism evidence="9 10">
    <name type="scientific">Pyrus ussuriensis x Pyrus communis</name>
    <dbReference type="NCBI Taxonomy" id="2448454"/>
    <lineage>
        <taxon>Eukaryota</taxon>
        <taxon>Viridiplantae</taxon>
        <taxon>Streptophyta</taxon>
        <taxon>Embryophyta</taxon>
        <taxon>Tracheophyta</taxon>
        <taxon>Spermatophyta</taxon>
        <taxon>Magnoliopsida</taxon>
        <taxon>eudicotyledons</taxon>
        <taxon>Gunneridae</taxon>
        <taxon>Pentapetalae</taxon>
        <taxon>rosids</taxon>
        <taxon>fabids</taxon>
        <taxon>Rosales</taxon>
        <taxon>Rosaceae</taxon>
        <taxon>Amygdaloideae</taxon>
        <taxon>Maleae</taxon>
        <taxon>Pyrus</taxon>
    </lineage>
</organism>
<dbReference type="InterPro" id="IPR020422">
    <property type="entry name" value="TYR_PHOSPHATASE_DUAL_dom"/>
</dbReference>
<keyword evidence="10" id="KW-1185">Reference proteome</keyword>
<comment type="catalytic activity">
    <reaction evidence="6">
        <text>1,5-bis(diphospho)-1D-myo-inositol 2,3,4,6-tetrakisphosphate + H2O = 1-diphospho-1D-myo-inositol 2,3,4,5,6-pentakisphosphate + phosphate + 2 H(+)</text>
        <dbReference type="Rhea" id="RHEA:79699"/>
        <dbReference type="ChEBI" id="CHEBI:15377"/>
        <dbReference type="ChEBI" id="CHEBI:15378"/>
        <dbReference type="ChEBI" id="CHEBI:43474"/>
        <dbReference type="ChEBI" id="CHEBI:74946"/>
        <dbReference type="ChEBI" id="CHEBI:77983"/>
        <dbReference type="EC" id="3.6.1.52"/>
    </reaction>
    <physiologicalReaction direction="left-to-right" evidence="6">
        <dbReference type="Rhea" id="RHEA:79700"/>
    </physiologicalReaction>
</comment>
<reference evidence="10" key="2">
    <citation type="submission" date="2019-10" db="EMBL/GenBank/DDBJ databases">
        <title>A de novo genome assembly of a pear dwarfing rootstock.</title>
        <authorList>
            <person name="Wang F."/>
            <person name="Wang J."/>
            <person name="Li S."/>
            <person name="Zhang Y."/>
            <person name="Fang M."/>
            <person name="Ma L."/>
            <person name="Zhao Y."/>
            <person name="Jiang S."/>
        </authorList>
    </citation>
    <scope>NUCLEOTIDE SEQUENCE [LARGE SCALE GENOMIC DNA]</scope>
</reference>
<feature type="domain" description="Tyrosine-protein phosphatase" evidence="8">
    <location>
        <begin position="15"/>
        <end position="166"/>
    </location>
</feature>
<dbReference type="PROSITE" id="PS50054">
    <property type="entry name" value="TYR_PHOSPHATASE_DUAL"/>
    <property type="match status" value="1"/>
</dbReference>
<protein>
    <recommendedName>
        <fullName evidence="1">diphosphoinositol-polyphosphate diphosphatase</fullName>
        <ecNumber evidence="1">3.6.1.52</ecNumber>
    </recommendedName>
</protein>
<dbReference type="CDD" id="cd14528">
    <property type="entry name" value="PFA-DSP_Siw14"/>
    <property type="match status" value="1"/>
</dbReference>
<dbReference type="Pfam" id="PF03162">
    <property type="entry name" value="Y_phosphatase2"/>
    <property type="match status" value="1"/>
</dbReference>
<dbReference type="OrthoDB" id="6375174at2759"/>